<evidence type="ECO:0000313" key="1">
    <source>
        <dbReference type="EMBL" id="GES08171.1"/>
    </source>
</evidence>
<dbReference type="Proteomes" id="UP000331127">
    <property type="component" value="Unassembled WGS sequence"/>
</dbReference>
<gene>
    <name evidence="1" type="ORF">Amac_017660</name>
</gene>
<protein>
    <submittedName>
        <fullName evidence="1">Uncharacterized protein</fullName>
    </submittedName>
</protein>
<dbReference type="RefSeq" id="WP_155353812.1">
    <property type="nucleotide sequence ID" value="NZ_BAAAHL010000012.1"/>
</dbReference>
<proteinExistence type="predicted"/>
<dbReference type="EMBL" id="BLAE01000009">
    <property type="protein sequence ID" value="GES08171.1"/>
    <property type="molecule type" value="Genomic_DNA"/>
</dbReference>
<sequence length="161" mass="17696">MNLDALVKRGRLPWSPSAQALDLDVWHQYEVPLAGTFVWDGQTVLFTVVGDASEPLSIWAYVSLSENEAEGLQDLEFDTDDELRDFVTGKFSRRNVVLALAYDLSLSEWSPVELEGDLLHGAVKFIQDVVKAHNPNGDPGTELRAGLAAADVVVTQDLVQT</sequence>
<keyword evidence="2" id="KW-1185">Reference proteome</keyword>
<comment type="caution">
    <text evidence="1">The sequence shown here is derived from an EMBL/GenBank/DDBJ whole genome shotgun (WGS) entry which is preliminary data.</text>
</comment>
<name>A0A5M3WLQ5_9ACTN</name>
<reference evidence="1 2" key="1">
    <citation type="submission" date="2019-10" db="EMBL/GenBank/DDBJ databases">
        <title>Whole genome shotgun sequence of Acrocarpospora macrocephala NBRC 16266.</title>
        <authorList>
            <person name="Ichikawa N."/>
            <person name="Kimura A."/>
            <person name="Kitahashi Y."/>
            <person name="Komaki H."/>
            <person name="Oguchi A."/>
        </authorList>
    </citation>
    <scope>NUCLEOTIDE SEQUENCE [LARGE SCALE GENOMIC DNA]</scope>
    <source>
        <strain evidence="1 2">NBRC 16266</strain>
    </source>
</reference>
<accession>A0A5M3WLQ5</accession>
<evidence type="ECO:0000313" key="2">
    <source>
        <dbReference type="Proteomes" id="UP000331127"/>
    </source>
</evidence>
<dbReference type="OrthoDB" id="3535650at2"/>
<organism evidence="1 2">
    <name type="scientific">Acrocarpospora macrocephala</name>
    <dbReference type="NCBI Taxonomy" id="150177"/>
    <lineage>
        <taxon>Bacteria</taxon>
        <taxon>Bacillati</taxon>
        <taxon>Actinomycetota</taxon>
        <taxon>Actinomycetes</taxon>
        <taxon>Streptosporangiales</taxon>
        <taxon>Streptosporangiaceae</taxon>
        <taxon>Acrocarpospora</taxon>
    </lineage>
</organism>
<dbReference type="AlphaFoldDB" id="A0A5M3WLQ5"/>